<gene>
    <name evidence="1" type="ORF">ZEAMMB73_Zm00001d044733</name>
</gene>
<dbReference type="EMBL" id="CM000785">
    <property type="protein sequence ID" value="AQL00744.1"/>
    <property type="molecule type" value="Genomic_DNA"/>
</dbReference>
<dbReference type="AlphaFoldDB" id="A0A1D6NR02"/>
<name>A0A1D6NR02_MAIZE</name>
<sequence>MKIPCLILLARCGNLNYCIQYCSYVNLSSSSLILDLQIFFYRLILLNITNWGLIYLNRRRKSFMR</sequence>
<accession>A0A1D6NR02</accession>
<proteinExistence type="predicted"/>
<organism evidence="1">
    <name type="scientific">Zea mays</name>
    <name type="common">Maize</name>
    <dbReference type="NCBI Taxonomy" id="4577"/>
    <lineage>
        <taxon>Eukaryota</taxon>
        <taxon>Viridiplantae</taxon>
        <taxon>Streptophyta</taxon>
        <taxon>Embryophyta</taxon>
        <taxon>Tracheophyta</taxon>
        <taxon>Spermatophyta</taxon>
        <taxon>Magnoliopsida</taxon>
        <taxon>Liliopsida</taxon>
        <taxon>Poales</taxon>
        <taxon>Poaceae</taxon>
        <taxon>PACMAD clade</taxon>
        <taxon>Panicoideae</taxon>
        <taxon>Andropogonodae</taxon>
        <taxon>Andropogoneae</taxon>
        <taxon>Tripsacinae</taxon>
        <taxon>Zea</taxon>
    </lineage>
</organism>
<evidence type="ECO:0000313" key="1">
    <source>
        <dbReference type="EMBL" id="AQL00744.1"/>
    </source>
</evidence>
<reference evidence="1" key="1">
    <citation type="submission" date="2015-12" db="EMBL/GenBank/DDBJ databases">
        <title>Update maize B73 reference genome by single molecule sequencing technologies.</title>
        <authorList>
            <consortium name="Maize Genome Sequencing Project"/>
            <person name="Ware D."/>
        </authorList>
    </citation>
    <scope>NUCLEOTIDE SEQUENCE</scope>
    <source>
        <tissue evidence="1">Seedling</tissue>
    </source>
</reference>
<protein>
    <submittedName>
        <fullName evidence="1">Uncharacterized protein</fullName>
    </submittedName>
</protein>